<name>A0A9P8C8N5_9HELO</name>
<dbReference type="PANTHER" id="PTHR38488">
    <property type="entry name" value="OXIDOREDUCTASE 9.5 KDA SUBUNIT, PUTATIVE (AFU_ORTHOLOGUE AFUA_5G08980)-RELATED"/>
    <property type="match status" value="1"/>
</dbReference>
<dbReference type="PANTHER" id="PTHR38488:SF1">
    <property type="entry name" value="OXIDOREDUCTASE 9.5 KDA SUBUNIT, PUTATIVE (AFU_ORTHOLOGUE AFUA_5G08980)-RELATED"/>
    <property type="match status" value="1"/>
</dbReference>
<evidence type="ECO:0000313" key="2">
    <source>
        <dbReference type="EMBL" id="KAG9237929.1"/>
    </source>
</evidence>
<sequence>MSAKPNFFATPLRYLRWAHVAKPAIFYSVLVGSFGPVLVFTVPPLRRRFGDTMATDYSHPYTYPVPTGPRKEITGYDD</sequence>
<feature type="transmembrane region" description="Helical" evidence="1">
    <location>
        <begin position="24"/>
        <end position="43"/>
    </location>
</feature>
<gene>
    <name evidence="2" type="ORF">BJ875DRAFT_368932</name>
</gene>
<evidence type="ECO:0000256" key="1">
    <source>
        <dbReference type="SAM" id="Phobius"/>
    </source>
</evidence>
<keyword evidence="3" id="KW-1185">Reference proteome</keyword>
<protein>
    <submittedName>
        <fullName evidence="2">NADH-ubiquinone oxidoreductase 9.5 kDa subunit</fullName>
    </submittedName>
</protein>
<keyword evidence="1" id="KW-0472">Membrane</keyword>
<dbReference type="EMBL" id="MU251378">
    <property type="protein sequence ID" value="KAG9237929.1"/>
    <property type="molecule type" value="Genomic_DNA"/>
</dbReference>
<comment type="caution">
    <text evidence="2">The sequence shown here is derived from an EMBL/GenBank/DDBJ whole genome shotgun (WGS) entry which is preliminary data.</text>
</comment>
<keyword evidence="1" id="KW-1133">Transmembrane helix</keyword>
<dbReference type="OrthoDB" id="2093409at2759"/>
<keyword evidence="1" id="KW-0812">Transmembrane</keyword>
<reference evidence="2" key="1">
    <citation type="journal article" date="2021" name="IMA Fungus">
        <title>Genomic characterization of three marine fungi, including Emericellopsis atlantica sp. nov. with signatures of a generalist lifestyle and marine biomass degradation.</title>
        <authorList>
            <person name="Hagestad O.C."/>
            <person name="Hou L."/>
            <person name="Andersen J.H."/>
            <person name="Hansen E.H."/>
            <person name="Altermark B."/>
            <person name="Li C."/>
            <person name="Kuhnert E."/>
            <person name="Cox R.J."/>
            <person name="Crous P.W."/>
            <person name="Spatafora J.W."/>
            <person name="Lail K."/>
            <person name="Amirebrahimi M."/>
            <person name="Lipzen A."/>
            <person name="Pangilinan J."/>
            <person name="Andreopoulos W."/>
            <person name="Hayes R.D."/>
            <person name="Ng V."/>
            <person name="Grigoriev I.V."/>
            <person name="Jackson S.A."/>
            <person name="Sutton T.D.S."/>
            <person name="Dobson A.D.W."/>
            <person name="Rama T."/>
        </authorList>
    </citation>
    <scope>NUCLEOTIDE SEQUENCE</scope>
    <source>
        <strain evidence="2">TRa018bII</strain>
    </source>
</reference>
<dbReference type="InterPro" id="IPR039961">
    <property type="entry name" value="Nuo9.5"/>
</dbReference>
<dbReference type="CDD" id="cd22903">
    <property type="entry name" value="NI9M"/>
    <property type="match status" value="1"/>
</dbReference>
<organism evidence="2 3">
    <name type="scientific">Amylocarpus encephaloides</name>
    <dbReference type="NCBI Taxonomy" id="45428"/>
    <lineage>
        <taxon>Eukaryota</taxon>
        <taxon>Fungi</taxon>
        <taxon>Dikarya</taxon>
        <taxon>Ascomycota</taxon>
        <taxon>Pezizomycotina</taxon>
        <taxon>Leotiomycetes</taxon>
        <taxon>Helotiales</taxon>
        <taxon>Helotiales incertae sedis</taxon>
        <taxon>Amylocarpus</taxon>
    </lineage>
</organism>
<accession>A0A9P8C8N5</accession>
<dbReference type="AlphaFoldDB" id="A0A9P8C8N5"/>
<evidence type="ECO:0000313" key="3">
    <source>
        <dbReference type="Proteomes" id="UP000824998"/>
    </source>
</evidence>
<proteinExistence type="predicted"/>
<dbReference type="Proteomes" id="UP000824998">
    <property type="component" value="Unassembled WGS sequence"/>
</dbReference>